<dbReference type="AlphaFoldDB" id="A0A285JXB1"/>
<gene>
    <name evidence="1" type="ORF">SAMN05421748_12799</name>
</gene>
<protein>
    <submittedName>
        <fullName evidence="1">Uncharacterized protein</fullName>
    </submittedName>
</protein>
<dbReference type="OrthoDB" id="5137336at2"/>
<evidence type="ECO:0000313" key="2">
    <source>
        <dbReference type="Proteomes" id="UP000219612"/>
    </source>
</evidence>
<organism evidence="1 2">
    <name type="scientific">Paractinoplanes atraurantiacus</name>
    <dbReference type="NCBI Taxonomy" id="1036182"/>
    <lineage>
        <taxon>Bacteria</taxon>
        <taxon>Bacillati</taxon>
        <taxon>Actinomycetota</taxon>
        <taxon>Actinomycetes</taxon>
        <taxon>Micromonosporales</taxon>
        <taxon>Micromonosporaceae</taxon>
        <taxon>Paractinoplanes</taxon>
    </lineage>
</organism>
<name>A0A285JXB1_9ACTN</name>
<dbReference type="RefSeq" id="WP_143235263.1">
    <property type="nucleotide sequence ID" value="NZ_OBDY01000027.1"/>
</dbReference>
<evidence type="ECO:0000313" key="1">
    <source>
        <dbReference type="EMBL" id="SNY64964.1"/>
    </source>
</evidence>
<keyword evidence="2" id="KW-1185">Reference proteome</keyword>
<dbReference type="Proteomes" id="UP000219612">
    <property type="component" value="Unassembled WGS sequence"/>
</dbReference>
<reference evidence="1 2" key="1">
    <citation type="submission" date="2017-09" db="EMBL/GenBank/DDBJ databases">
        <authorList>
            <person name="Ehlers B."/>
            <person name="Leendertz F.H."/>
        </authorList>
    </citation>
    <scope>NUCLEOTIDE SEQUENCE [LARGE SCALE GENOMIC DNA]</scope>
    <source>
        <strain evidence="1 2">CGMCC 4.6857</strain>
    </source>
</reference>
<dbReference type="EMBL" id="OBDY01000027">
    <property type="protein sequence ID" value="SNY64964.1"/>
    <property type="molecule type" value="Genomic_DNA"/>
</dbReference>
<accession>A0A285JXB1</accession>
<proteinExistence type="predicted"/>
<sequence>MRDIALEALLWLTPKIFDDLADPEPGVEAFFDHHAEWLAGRPVTIAFCAGNGDHILNYSGEKSATFDWARYNCYAAGDGVIRRHNLDWLSRVREGGERSDNPYSAGPMFVLSEQEMDYHLLAGIYAAIRAAAARRGLSVRLLEYLEPGPEFCRSEWKTQRHPEVAAATADAGGHIVPGVIDVTLPLAADPRAYAAYPDGIPEGLAAGDFVAAQTGAFVRDFDLDGVLLGNQFGLVGFWRPSNAPPLTAARIEGITRFFAQMRAELGVGLIYWMDTYWPADVERSAWGMSDEAYANLDAVLVSTFAVIVERTQIVPNVRSKAALNGPRVIFGLDFVDPWYWYRTHLDDRRTYRYQREVLAAEAGSIDGVSYFANDTFGHFVPRRWLDETLTVVRSFDNAKV</sequence>